<accession>A0A7K3WWB8</accession>
<reference evidence="2 3" key="1">
    <citation type="submission" date="2020-02" db="EMBL/GenBank/DDBJ databases">
        <title>Out from the shadows clarifying the taxonomy of the family Cryomorphaceae and related taxa by utilizing the GTDB taxonomic framework.</title>
        <authorList>
            <person name="Bowman J.P."/>
        </authorList>
    </citation>
    <scope>NUCLEOTIDE SEQUENCE [LARGE SCALE GENOMIC DNA]</scope>
    <source>
        <strain evidence="2 3">QSSC 1-22</strain>
    </source>
</reference>
<dbReference type="Pfam" id="PF13632">
    <property type="entry name" value="Glyco_trans_2_3"/>
    <property type="match status" value="1"/>
</dbReference>
<dbReference type="RefSeq" id="WP_163286797.1">
    <property type="nucleotide sequence ID" value="NZ_JAAGVY010000049.1"/>
</dbReference>
<feature type="domain" description="Glycosyltransferase 2-like" evidence="1">
    <location>
        <begin position="134"/>
        <end position="288"/>
    </location>
</feature>
<dbReference type="SUPFAM" id="SSF53448">
    <property type="entry name" value="Nucleotide-diphospho-sugar transferases"/>
    <property type="match status" value="1"/>
</dbReference>
<dbReference type="GO" id="GO:0016740">
    <property type="term" value="F:transferase activity"/>
    <property type="evidence" value="ECO:0007669"/>
    <property type="project" value="UniProtKB-KW"/>
</dbReference>
<organism evidence="2 3">
    <name type="scientific">Cryomorpha ignava</name>
    <dbReference type="NCBI Taxonomy" id="101383"/>
    <lineage>
        <taxon>Bacteria</taxon>
        <taxon>Pseudomonadati</taxon>
        <taxon>Bacteroidota</taxon>
        <taxon>Flavobacteriia</taxon>
        <taxon>Flavobacteriales</taxon>
        <taxon>Cryomorphaceae</taxon>
        <taxon>Cryomorpha</taxon>
    </lineage>
</organism>
<gene>
    <name evidence="2" type="ORF">G3O08_17735</name>
</gene>
<evidence type="ECO:0000259" key="1">
    <source>
        <dbReference type="Pfam" id="PF13632"/>
    </source>
</evidence>
<dbReference type="Proteomes" id="UP000486602">
    <property type="component" value="Unassembled WGS sequence"/>
</dbReference>
<dbReference type="InterPro" id="IPR001173">
    <property type="entry name" value="Glyco_trans_2-like"/>
</dbReference>
<keyword evidence="3" id="KW-1185">Reference proteome</keyword>
<comment type="caution">
    <text evidence="2">The sequence shown here is derived from an EMBL/GenBank/DDBJ whole genome shotgun (WGS) entry which is preliminary data.</text>
</comment>
<name>A0A7K3WWB8_9FLAO</name>
<dbReference type="AlphaFoldDB" id="A0A7K3WWB8"/>
<protein>
    <submittedName>
        <fullName evidence="2">Glycosyltransferase</fullName>
    </submittedName>
</protein>
<sequence>MNKYIAKYGVRPQLISHLPEEDLGIVVVIPACNEPDINNAISALYNCDRPTCSVEVIVIVNASETALIDLKEQNLKTYQDCLSWQHKTAEKKFRVFALLENYLPAKHAGVGLARKIGMDEAVRRFYTVGNENGIITCFDADSSCATNYLTELYAHFKLNPKTPACSIKYAHPTFGSEYEPLTYLGITYYELHLRYYNQAVRATGFPNAYHTTGSSMAVRSDAYQKQGGMNKRQAGEDFYFLHKIMLLGNFTELNTTTVYPSPRSSDRVPFGTGKAIGDYLKNTDKGYYTYNLKAFQYLDIFFKNIPEFYLSAPPLVTLGGVIPYVLIDFLNAYFFDERIAEIRKNSSSFNSFQKRFYSWFNAFMILKFVHFVRDNAHPNVRVEKAALDFLRSINYPELNEIKSINQLLEVYRMLDSKSISARVLMR</sequence>
<dbReference type="EMBL" id="JAAGVY010000049">
    <property type="protein sequence ID" value="NEN25341.1"/>
    <property type="molecule type" value="Genomic_DNA"/>
</dbReference>
<evidence type="ECO:0000313" key="3">
    <source>
        <dbReference type="Proteomes" id="UP000486602"/>
    </source>
</evidence>
<evidence type="ECO:0000313" key="2">
    <source>
        <dbReference type="EMBL" id="NEN25341.1"/>
    </source>
</evidence>
<proteinExistence type="predicted"/>
<dbReference type="InterPro" id="IPR029044">
    <property type="entry name" value="Nucleotide-diphossugar_trans"/>
</dbReference>
<keyword evidence="2" id="KW-0808">Transferase</keyword>
<dbReference type="Gene3D" id="3.90.550.10">
    <property type="entry name" value="Spore Coat Polysaccharide Biosynthesis Protein SpsA, Chain A"/>
    <property type="match status" value="1"/>
</dbReference>